<evidence type="ECO:0000259" key="6">
    <source>
        <dbReference type="Pfam" id="PF09364"/>
    </source>
</evidence>
<dbReference type="InterPro" id="IPR005593">
    <property type="entry name" value="Xul5P/Fru6P_PKetolase"/>
</dbReference>
<dbReference type="Pfam" id="PF09363">
    <property type="entry name" value="XFP_C"/>
    <property type="match status" value="1"/>
</dbReference>
<dbReference type="NCBIfam" id="NF003616">
    <property type="entry name" value="PRK05261.1-1"/>
    <property type="match status" value="1"/>
</dbReference>
<dbReference type="OrthoDB" id="9768449at2"/>
<accession>A0A402A165</accession>
<proteinExistence type="inferred from homology"/>
<keyword evidence="3" id="KW-0786">Thiamine pyrophosphate</keyword>
<dbReference type="Pfam" id="PF03894">
    <property type="entry name" value="XFP"/>
    <property type="match status" value="1"/>
</dbReference>
<dbReference type="InterPro" id="IPR019790">
    <property type="entry name" value="Xul5P/Fru6P_PKetolase_CS"/>
</dbReference>
<dbReference type="Gene3D" id="3.40.50.920">
    <property type="match status" value="1"/>
</dbReference>
<dbReference type="PROSITE" id="PS60003">
    <property type="entry name" value="PHOSPHOKETOLASE_2"/>
    <property type="match status" value="1"/>
</dbReference>
<dbReference type="InterPro" id="IPR018970">
    <property type="entry name" value="Xul5P/Fru6P_PKetolase_N"/>
</dbReference>
<dbReference type="RefSeq" id="WP_126580469.1">
    <property type="nucleotide sequence ID" value="NZ_BIFR01000001.1"/>
</dbReference>
<dbReference type="GO" id="GO:0016832">
    <property type="term" value="F:aldehyde-lyase activity"/>
    <property type="evidence" value="ECO:0007669"/>
    <property type="project" value="InterPro"/>
</dbReference>
<dbReference type="NCBIfam" id="NF003617">
    <property type="entry name" value="PRK05261.1-2"/>
    <property type="match status" value="1"/>
</dbReference>
<dbReference type="SUPFAM" id="SSF52518">
    <property type="entry name" value="Thiamin diphosphate-binding fold (THDP-binding)"/>
    <property type="match status" value="2"/>
</dbReference>
<dbReference type="Pfam" id="PF09364">
    <property type="entry name" value="XFP_N"/>
    <property type="match status" value="1"/>
</dbReference>
<feature type="domain" description="Xylulose 5-phosphate/Fructose 6-phosphate phosphoketolase C-terminal" evidence="5">
    <location>
        <begin position="582"/>
        <end position="783"/>
    </location>
</feature>
<comment type="caution">
    <text evidence="7">The sequence shown here is derived from an EMBL/GenBank/DDBJ whole genome shotgun (WGS) entry which is preliminary data.</text>
</comment>
<comment type="similarity">
    <text evidence="2">Belongs to the XFP family.</text>
</comment>
<organism evidence="7 8">
    <name type="scientific">Tengunoibacter tsumagoiensis</name>
    <dbReference type="NCBI Taxonomy" id="2014871"/>
    <lineage>
        <taxon>Bacteria</taxon>
        <taxon>Bacillati</taxon>
        <taxon>Chloroflexota</taxon>
        <taxon>Ktedonobacteria</taxon>
        <taxon>Ktedonobacterales</taxon>
        <taxon>Dictyobacteraceae</taxon>
        <taxon>Tengunoibacter</taxon>
    </lineage>
</organism>
<evidence type="ECO:0000256" key="3">
    <source>
        <dbReference type="ARBA" id="ARBA00023052"/>
    </source>
</evidence>
<dbReference type="EMBL" id="BIFR01000001">
    <property type="protein sequence ID" value="GCE12887.1"/>
    <property type="molecule type" value="Genomic_DNA"/>
</dbReference>
<dbReference type="GO" id="GO:0005975">
    <property type="term" value="P:carbohydrate metabolic process"/>
    <property type="evidence" value="ECO:0007669"/>
    <property type="project" value="InterPro"/>
</dbReference>
<sequence length="786" mass="88863">MPTLDPTRLSRMQQYWNASNYLTVGQIYLRDNPLLQEPLRPEHIKPRLLGHWGTSTGLSFIYTHLNRLIQDNDVDVIYLAGPGHGGPAIVSHVYLEGTYSEIYPEIAQNTAGILRLFRQFSSPGGIPSHVSVPTPGSIHEGGELGYVLSHAFGAVMDNPDLIAVAVVGDGEAETAPLEGAWKSIKFINPAHDGAVLPILHLNGYKISGPTVLGRDEDEDIQRLISGHGYEVFFVEGDDPMTMHQKFAETLDTCYAKIREYQHDARTNGFKQRPPWPAIILRTPKGWTGPKVVDGLPIEGTFRSHQVPVADVRANASHLQILEEWMRSYKPEEVFDEQGRLRSELAELAPKGDRRMGSNPHANGGKVLVNLDLPDFRDYAIQVTKPATERYESTRQLGKMMRDMFTKNKQQRNFRLFCPDETNSNRLGNVFEVENRCSTSKIIDIDDHVSPDGRVMEVLSEHLCQGWLEGYLLTGRHGLFATYEAFAMVSDSMTVQHAKWLQEAIKLPWRKPIASLNILLTSTCWRNDHNGFSHQGPGLIDTVLSKKGTIARIYLPPDANCLLSISDHCFRSRNYVNLIVIDKQPQLQWLSVEDAVDHCNRGVSTWDWASNSGKLEPDVVLACAGDVPTLETIAAAWWLRLHLPELKVRVVNVVDLMTLYPPYFHPHGLDESTFVEHFTEDKPVIFAFHGYQRAIHEVIHGRTRTDRFHVRGFMEEGTTTTPFDMVVRNGMSRYHLCIEAMKQATRVQELTPSLIEECNDLLAKHHAYVRANLEDIPEVRDWVWTEA</sequence>
<dbReference type="InterPro" id="IPR009014">
    <property type="entry name" value="Transketo_C/PFOR_II"/>
</dbReference>
<name>A0A402A165_9CHLR</name>
<dbReference type="Proteomes" id="UP000287352">
    <property type="component" value="Unassembled WGS sequence"/>
</dbReference>
<evidence type="ECO:0000256" key="4">
    <source>
        <dbReference type="ARBA" id="ARBA00023239"/>
    </source>
</evidence>
<protein>
    <submittedName>
        <fullName evidence="7">Putative phosphoketolase</fullName>
    </submittedName>
</protein>
<dbReference type="Gene3D" id="3.40.50.970">
    <property type="match status" value="2"/>
</dbReference>
<dbReference type="PIRSF" id="PIRSF017245">
    <property type="entry name" value="Phosphoketolase"/>
    <property type="match status" value="1"/>
</dbReference>
<keyword evidence="8" id="KW-1185">Reference proteome</keyword>
<dbReference type="InterPro" id="IPR018969">
    <property type="entry name" value="Xul5P/Fru6P_PKetolase_C"/>
</dbReference>
<keyword evidence="4" id="KW-0456">Lyase</keyword>
<dbReference type="InterPro" id="IPR029061">
    <property type="entry name" value="THDP-binding"/>
</dbReference>
<dbReference type="PANTHER" id="PTHR31273:SF0">
    <property type="entry name" value="PHOSPHOKETOLASE-RELATED"/>
    <property type="match status" value="1"/>
</dbReference>
<dbReference type="PANTHER" id="PTHR31273">
    <property type="entry name" value="PHOSPHOKETOLASE-RELATED"/>
    <property type="match status" value="1"/>
</dbReference>
<evidence type="ECO:0000313" key="8">
    <source>
        <dbReference type="Proteomes" id="UP000287352"/>
    </source>
</evidence>
<evidence type="ECO:0000256" key="2">
    <source>
        <dbReference type="ARBA" id="ARBA00005623"/>
    </source>
</evidence>
<dbReference type="NCBIfam" id="NF003619">
    <property type="entry name" value="PRK05261.1-4"/>
    <property type="match status" value="1"/>
</dbReference>
<dbReference type="InterPro" id="IPR019789">
    <property type="entry name" value="Xul5P/Fru6P_PKetolase_ThDP_BS"/>
</dbReference>
<feature type="domain" description="Xylulose 5-phosphate/Fructose 6-phosphate phosphoketolase N-terminal" evidence="6">
    <location>
        <begin position="5"/>
        <end position="365"/>
    </location>
</feature>
<reference evidence="8" key="1">
    <citation type="submission" date="2018-12" db="EMBL/GenBank/DDBJ databases">
        <title>Tengunoibacter tsumagoiensis gen. nov., sp. nov., Dictyobacter kobayashii sp. nov., D. alpinus sp. nov., and D. joshuensis sp. nov. and description of Dictyobacteraceae fam. nov. within the order Ktedonobacterales isolated from Tengu-no-mugimeshi.</title>
        <authorList>
            <person name="Wang C.M."/>
            <person name="Zheng Y."/>
            <person name="Sakai Y."/>
            <person name="Toyoda A."/>
            <person name="Minakuchi Y."/>
            <person name="Abe K."/>
            <person name="Yokota A."/>
            <person name="Yabe S."/>
        </authorList>
    </citation>
    <scope>NUCLEOTIDE SEQUENCE [LARGE SCALE GENOMIC DNA]</scope>
    <source>
        <strain evidence="8">Uno3</strain>
    </source>
</reference>
<dbReference type="PROSITE" id="PS60002">
    <property type="entry name" value="PHOSPHOKETOLASE_1"/>
    <property type="match status" value="1"/>
</dbReference>
<gene>
    <name evidence="7" type="ORF">KTT_27460</name>
</gene>
<evidence type="ECO:0000313" key="7">
    <source>
        <dbReference type="EMBL" id="GCE12887.1"/>
    </source>
</evidence>
<evidence type="ECO:0000259" key="5">
    <source>
        <dbReference type="Pfam" id="PF09363"/>
    </source>
</evidence>
<comment type="cofactor">
    <cofactor evidence="1">
        <name>thiamine diphosphate</name>
        <dbReference type="ChEBI" id="CHEBI:58937"/>
    </cofactor>
</comment>
<dbReference type="AlphaFoldDB" id="A0A402A165"/>
<evidence type="ECO:0000256" key="1">
    <source>
        <dbReference type="ARBA" id="ARBA00001964"/>
    </source>
</evidence>